<feature type="compositionally biased region" description="Acidic residues" evidence="1">
    <location>
        <begin position="305"/>
        <end position="321"/>
    </location>
</feature>
<name>A0A9P6UMH8_9FUNG</name>
<evidence type="ECO:0000313" key="2">
    <source>
        <dbReference type="EMBL" id="KAG0311462.1"/>
    </source>
</evidence>
<dbReference type="Proteomes" id="UP000823405">
    <property type="component" value="Unassembled WGS sequence"/>
</dbReference>
<organism evidence="2 3">
    <name type="scientific">Linnemannia gamsii</name>
    <dbReference type="NCBI Taxonomy" id="64522"/>
    <lineage>
        <taxon>Eukaryota</taxon>
        <taxon>Fungi</taxon>
        <taxon>Fungi incertae sedis</taxon>
        <taxon>Mucoromycota</taxon>
        <taxon>Mortierellomycotina</taxon>
        <taxon>Mortierellomycetes</taxon>
        <taxon>Mortierellales</taxon>
        <taxon>Mortierellaceae</taxon>
        <taxon>Linnemannia</taxon>
    </lineage>
</organism>
<dbReference type="EMBL" id="JAAAIN010000714">
    <property type="protein sequence ID" value="KAG0311462.1"/>
    <property type="molecule type" value="Genomic_DNA"/>
</dbReference>
<protein>
    <submittedName>
        <fullName evidence="2">Uncharacterized protein</fullName>
    </submittedName>
</protein>
<feature type="compositionally biased region" description="Acidic residues" evidence="1">
    <location>
        <begin position="117"/>
        <end position="129"/>
    </location>
</feature>
<evidence type="ECO:0000313" key="3">
    <source>
        <dbReference type="Proteomes" id="UP000823405"/>
    </source>
</evidence>
<reference evidence="2" key="1">
    <citation type="journal article" date="2020" name="Fungal Divers.">
        <title>Resolving the Mortierellaceae phylogeny through synthesis of multi-gene phylogenetics and phylogenomics.</title>
        <authorList>
            <person name="Vandepol N."/>
            <person name="Liber J."/>
            <person name="Desiro A."/>
            <person name="Na H."/>
            <person name="Kennedy M."/>
            <person name="Barry K."/>
            <person name="Grigoriev I.V."/>
            <person name="Miller A.N."/>
            <person name="O'Donnell K."/>
            <person name="Stajich J.E."/>
            <person name="Bonito G."/>
        </authorList>
    </citation>
    <scope>NUCLEOTIDE SEQUENCE</scope>
    <source>
        <strain evidence="2">NVP60</strain>
    </source>
</reference>
<evidence type="ECO:0000256" key="1">
    <source>
        <dbReference type="SAM" id="MobiDB-lite"/>
    </source>
</evidence>
<gene>
    <name evidence="2" type="ORF">BGZ97_011862</name>
</gene>
<feature type="region of interest" description="Disordered" evidence="1">
    <location>
        <begin position="111"/>
        <end position="170"/>
    </location>
</feature>
<feature type="compositionally biased region" description="Polar residues" evidence="1">
    <location>
        <begin position="346"/>
        <end position="369"/>
    </location>
</feature>
<feature type="compositionally biased region" description="Basic and acidic residues" evidence="1">
    <location>
        <begin position="322"/>
        <end position="336"/>
    </location>
</feature>
<comment type="caution">
    <text evidence="2">The sequence shown here is derived from an EMBL/GenBank/DDBJ whole genome shotgun (WGS) entry which is preliminary data.</text>
</comment>
<feature type="compositionally biased region" description="Basic and acidic residues" evidence="1">
    <location>
        <begin position="292"/>
        <end position="303"/>
    </location>
</feature>
<feature type="compositionally biased region" description="Low complexity" evidence="1">
    <location>
        <begin position="138"/>
        <end position="148"/>
    </location>
</feature>
<proteinExistence type="predicted"/>
<accession>A0A9P6UMH8</accession>
<dbReference type="AlphaFoldDB" id="A0A9P6UMH8"/>
<sequence>MDLSYIPTAPIYLTVQEKSRNLTTTLKSSSNKGKGTLCIWMGQMVLLDTPSPGVTATPNEHNIRFIPHLRVGDRIKAEGLMTVRCGIESDKRGKPHATMWLTLKIREDWTFLGNPSEDNEGSEGSEESDDGKSDGDGSRSSGSNANESSCDDEGSSSSDGGSAKVFNPKEVAKKKLMRRIETPKCLRAKSYSGPARRAKGEDEAKIGDKRVFFENKSERTGMNRGANDKNGAKVCQSTIVHHKRARTRIFVDCDDAVSVSFRGDVFDYLAKDKELQQKKVDASEGTSTVPSRTKEEHKERFSNTEELDGIEDPVDKDENEDEDKHSSESNEDDTRPKQTKLRASATAMSTAKVTSSATTPPLSGVDTNATAQVETGKTKTTTTIVTNTVLTTATTPSVHAVTAAAAMAMSTSVTKTMATIRKHQKKTASSKLKK</sequence>
<dbReference type="OrthoDB" id="10478081at2759"/>
<feature type="region of interest" description="Disordered" evidence="1">
    <location>
        <begin position="277"/>
        <end position="371"/>
    </location>
</feature>
<keyword evidence="3" id="KW-1185">Reference proteome</keyword>